<name>A0A267MGU9_9FIRM</name>
<protein>
    <submittedName>
        <fullName evidence="1">Uncharacterized protein</fullName>
    </submittedName>
</protein>
<dbReference type="SMART" id="SM00028">
    <property type="entry name" value="TPR"/>
    <property type="match status" value="4"/>
</dbReference>
<organism evidence="1 2">
    <name type="scientific">Anaeromicrobium sediminis</name>
    <dbReference type="NCBI Taxonomy" id="1478221"/>
    <lineage>
        <taxon>Bacteria</taxon>
        <taxon>Bacillati</taxon>
        <taxon>Bacillota</taxon>
        <taxon>Clostridia</taxon>
        <taxon>Peptostreptococcales</taxon>
        <taxon>Thermotaleaceae</taxon>
        <taxon>Anaeromicrobium</taxon>
    </lineage>
</organism>
<reference evidence="1 2" key="1">
    <citation type="submission" date="2017-06" db="EMBL/GenBank/DDBJ databases">
        <title>Draft genome sequence of anaerobic fermentative bacterium Anaeromicrobium sediminis DY2726D isolated from West Pacific Ocean sediments.</title>
        <authorList>
            <person name="Zeng X."/>
        </authorList>
    </citation>
    <scope>NUCLEOTIDE SEQUENCE [LARGE SCALE GENOMIC DNA]</scope>
    <source>
        <strain evidence="1 2">DY2726D</strain>
    </source>
</reference>
<dbReference type="Gene3D" id="1.25.40.10">
    <property type="entry name" value="Tetratricopeptide repeat domain"/>
    <property type="match status" value="2"/>
</dbReference>
<dbReference type="PANTHER" id="PTHR12558:SF44">
    <property type="entry name" value="TETRATRICOPEPTIDE REPEAT-CONTAINING PROTEIN"/>
    <property type="match status" value="1"/>
</dbReference>
<dbReference type="RefSeq" id="WP_095134165.1">
    <property type="nucleotide sequence ID" value="NZ_NIBG01000011.1"/>
</dbReference>
<dbReference type="SUPFAM" id="SSF48452">
    <property type="entry name" value="TPR-like"/>
    <property type="match status" value="2"/>
</dbReference>
<evidence type="ECO:0000313" key="1">
    <source>
        <dbReference type="EMBL" id="PAB58811.1"/>
    </source>
</evidence>
<dbReference type="GO" id="GO:0051301">
    <property type="term" value="P:cell division"/>
    <property type="evidence" value="ECO:0007669"/>
    <property type="project" value="TreeGrafter"/>
</dbReference>
<dbReference type="AlphaFoldDB" id="A0A267MGU9"/>
<dbReference type="InterPro" id="IPR011990">
    <property type="entry name" value="TPR-like_helical_dom_sf"/>
</dbReference>
<gene>
    <name evidence="1" type="ORF">CCE28_13015</name>
</gene>
<keyword evidence="2" id="KW-1185">Reference proteome</keyword>
<evidence type="ECO:0000313" key="2">
    <source>
        <dbReference type="Proteomes" id="UP000216024"/>
    </source>
</evidence>
<sequence length="410" mass="47891">MPLVDTAIRCLTRFFAIHTGRYLGSKIDEAVEKSRQKQEEEQRLAEQRKRGAFWGGIRYAQRSMYKEALQEFQRAYDLGLQSNSCKYNLGICHTHLGNYEQAISYLKDTINMEGAKETLASAYICVGIKNDEILNFLIGMREIENYSIGAEAQIRNIIDTIHVELANYFVINPSKLDDEKIVILKDVLNQNEINDSYIIAICKYYFNKQDYSSVIHYVEKLQKKLSDIEMIKIYAISLKNAKDKSEKALEVYNDYLRIEPENYSMRLYVGEIFHLREEYEKEIELYKYGISIDKTNSLIKMNMAKGYMKINEIDKAIVEIQSIMNSAQDNYGINTSDLHKLLGICFMKKGMYRICLKQFLLCDNKVDVLEYLYLLGQMFEKKSDMEDARICWEEIYSVDSTYKDISTKLT</sequence>
<proteinExistence type="predicted"/>
<dbReference type="EMBL" id="NIBG01000011">
    <property type="protein sequence ID" value="PAB58811.1"/>
    <property type="molecule type" value="Genomic_DNA"/>
</dbReference>
<accession>A0A267MGU9</accession>
<comment type="caution">
    <text evidence="1">The sequence shown here is derived from an EMBL/GenBank/DDBJ whole genome shotgun (WGS) entry which is preliminary data.</text>
</comment>
<dbReference type="Pfam" id="PF13432">
    <property type="entry name" value="TPR_16"/>
    <property type="match status" value="2"/>
</dbReference>
<dbReference type="OrthoDB" id="290878at2"/>
<dbReference type="PANTHER" id="PTHR12558">
    <property type="entry name" value="CELL DIVISION CYCLE 16,23,27"/>
    <property type="match status" value="1"/>
</dbReference>
<dbReference type="InterPro" id="IPR019734">
    <property type="entry name" value="TPR_rpt"/>
</dbReference>
<dbReference type="Proteomes" id="UP000216024">
    <property type="component" value="Unassembled WGS sequence"/>
</dbReference>